<sequence>MACRVSLQQDTAVDRWLRRNGAQQDQEGDVLIGYQRATSFMGEEKSLHGKHLFAVNKLWGRPRYFSK</sequence>
<evidence type="ECO:0000313" key="1">
    <source>
        <dbReference type="EMBL" id="MPC93153.1"/>
    </source>
</evidence>
<accession>A0A5B7JFI7</accession>
<comment type="caution">
    <text evidence="1">The sequence shown here is derived from an EMBL/GenBank/DDBJ whole genome shotgun (WGS) entry which is preliminary data.</text>
</comment>
<proteinExistence type="predicted"/>
<keyword evidence="2" id="KW-1185">Reference proteome</keyword>
<reference evidence="1 2" key="1">
    <citation type="submission" date="2019-05" db="EMBL/GenBank/DDBJ databases">
        <title>Another draft genome of Portunus trituberculatus and its Hox gene families provides insights of decapod evolution.</title>
        <authorList>
            <person name="Jeong J.-H."/>
            <person name="Song I."/>
            <person name="Kim S."/>
            <person name="Choi T."/>
            <person name="Kim D."/>
            <person name="Ryu S."/>
            <person name="Kim W."/>
        </authorList>
    </citation>
    <scope>NUCLEOTIDE SEQUENCE [LARGE SCALE GENOMIC DNA]</scope>
    <source>
        <tissue evidence="1">Muscle</tissue>
    </source>
</reference>
<name>A0A5B7JFI7_PORTR</name>
<dbReference type="EMBL" id="VSRR010093795">
    <property type="protein sequence ID" value="MPC93153.1"/>
    <property type="molecule type" value="Genomic_DNA"/>
</dbReference>
<organism evidence="1 2">
    <name type="scientific">Portunus trituberculatus</name>
    <name type="common">Swimming crab</name>
    <name type="synonym">Neptunus trituberculatus</name>
    <dbReference type="NCBI Taxonomy" id="210409"/>
    <lineage>
        <taxon>Eukaryota</taxon>
        <taxon>Metazoa</taxon>
        <taxon>Ecdysozoa</taxon>
        <taxon>Arthropoda</taxon>
        <taxon>Crustacea</taxon>
        <taxon>Multicrustacea</taxon>
        <taxon>Malacostraca</taxon>
        <taxon>Eumalacostraca</taxon>
        <taxon>Eucarida</taxon>
        <taxon>Decapoda</taxon>
        <taxon>Pleocyemata</taxon>
        <taxon>Brachyura</taxon>
        <taxon>Eubrachyura</taxon>
        <taxon>Portunoidea</taxon>
        <taxon>Portunidae</taxon>
        <taxon>Portuninae</taxon>
        <taxon>Portunus</taxon>
    </lineage>
</organism>
<dbReference type="AlphaFoldDB" id="A0A5B7JFI7"/>
<gene>
    <name evidence="1" type="ORF">E2C01_088275</name>
</gene>
<dbReference type="Proteomes" id="UP000324222">
    <property type="component" value="Unassembled WGS sequence"/>
</dbReference>
<evidence type="ECO:0000313" key="2">
    <source>
        <dbReference type="Proteomes" id="UP000324222"/>
    </source>
</evidence>
<protein>
    <submittedName>
        <fullName evidence="1">Uncharacterized protein</fullName>
    </submittedName>
</protein>